<evidence type="ECO:0000313" key="2">
    <source>
        <dbReference type="EMBL" id="VGL54557.1"/>
    </source>
</evidence>
<dbReference type="AlphaFoldDB" id="A0A486NCJ5"/>
<reference evidence="2" key="1">
    <citation type="submission" date="2019-03" db="EMBL/GenBank/DDBJ databases">
        <authorList>
            <consortium name="Pathogen Informatics"/>
        </authorList>
    </citation>
    <scope>NUCLEOTIDE SEQUENCE</scope>
    <source>
        <strain evidence="2">5012STDY7626450</strain>
    </source>
</reference>
<dbReference type="Pfam" id="PF15579">
    <property type="entry name" value="Imm52"/>
    <property type="match status" value="1"/>
</dbReference>
<dbReference type="EMBL" id="CAAHCV010000001">
    <property type="protein sequence ID" value="VGL54557.1"/>
    <property type="molecule type" value="Genomic_DNA"/>
</dbReference>
<dbReference type="InterPro" id="IPR028969">
    <property type="entry name" value="Imm52"/>
</dbReference>
<dbReference type="RefSeq" id="WP_117245140.1">
    <property type="nucleotide sequence ID" value="NZ_CAAGZC010000002.1"/>
</dbReference>
<protein>
    <recommendedName>
        <fullName evidence="1">Immunity protein 52 domain-containing protein</fullName>
    </recommendedName>
</protein>
<evidence type="ECO:0000259" key="1">
    <source>
        <dbReference type="Pfam" id="PF15579"/>
    </source>
</evidence>
<gene>
    <name evidence="2" type="ORF">SAMEA4873652_00221</name>
</gene>
<sequence length="238" mass="27421">MIRISANAYYEDSQLPDVELCLDELFYISKLIGSLLKTKKRWYEKGYSRKQALEHIVFNHDKAESDVIERWRKQIKKDFPLIIEGVWDGEVESRICSINYIKKHIDNLKKTNLDVSITCNEEEINETKVIEFITSLICNKKNVYASINTNGYWNNSNNVFPDRIPVGWMIYIPAIILADLIPEAARVVPVMDGEKQKGTIVVSTEEIFDGNNKEHIGKSNDLEIKLLDLGLLPLMTEL</sequence>
<name>A0A486NCJ5_KLEPN</name>
<feature type="domain" description="Immunity protein 52" evidence="1">
    <location>
        <begin position="18"/>
        <end position="232"/>
    </location>
</feature>
<accession>A0A486NCJ5</accession>
<proteinExistence type="predicted"/>
<organism evidence="2">
    <name type="scientific">Klebsiella pneumoniae</name>
    <dbReference type="NCBI Taxonomy" id="573"/>
    <lineage>
        <taxon>Bacteria</taxon>
        <taxon>Pseudomonadati</taxon>
        <taxon>Pseudomonadota</taxon>
        <taxon>Gammaproteobacteria</taxon>
        <taxon>Enterobacterales</taxon>
        <taxon>Enterobacteriaceae</taxon>
        <taxon>Klebsiella/Raoultella group</taxon>
        <taxon>Klebsiella</taxon>
        <taxon>Klebsiella pneumoniae complex</taxon>
    </lineage>
</organism>